<sequence length="82" mass="9415">MLNEKCLLQGQDNILDIWENCVPIYTEAGKGGVSVKDLRKVAIDHDFVWSDKEMADMIHLFDSDGDGKELRATVKCHWYLMN</sequence>
<organism evidence="1 2">
    <name type="scientific">Coptis chinensis</name>
    <dbReference type="NCBI Taxonomy" id="261450"/>
    <lineage>
        <taxon>Eukaryota</taxon>
        <taxon>Viridiplantae</taxon>
        <taxon>Streptophyta</taxon>
        <taxon>Embryophyta</taxon>
        <taxon>Tracheophyta</taxon>
        <taxon>Spermatophyta</taxon>
        <taxon>Magnoliopsida</taxon>
        <taxon>Ranunculales</taxon>
        <taxon>Ranunculaceae</taxon>
        <taxon>Coptidoideae</taxon>
        <taxon>Coptis</taxon>
    </lineage>
</organism>
<dbReference type="OrthoDB" id="293868at2759"/>
<dbReference type="EMBL" id="JADFTS010000006">
    <property type="protein sequence ID" value="KAF9600514.1"/>
    <property type="molecule type" value="Genomic_DNA"/>
</dbReference>
<name>A0A835HLF8_9MAGN</name>
<feature type="non-terminal residue" evidence="1">
    <location>
        <position position="1"/>
    </location>
</feature>
<dbReference type="AlphaFoldDB" id="A0A835HLF8"/>
<dbReference type="Proteomes" id="UP000631114">
    <property type="component" value="Unassembled WGS sequence"/>
</dbReference>
<keyword evidence="2" id="KW-1185">Reference proteome</keyword>
<accession>A0A835HLF8</accession>
<dbReference type="SUPFAM" id="SSF47473">
    <property type="entry name" value="EF-hand"/>
    <property type="match status" value="1"/>
</dbReference>
<dbReference type="Gene3D" id="1.10.238.10">
    <property type="entry name" value="EF-hand"/>
    <property type="match status" value="1"/>
</dbReference>
<gene>
    <name evidence="1" type="ORF">IFM89_009963</name>
</gene>
<reference evidence="1 2" key="1">
    <citation type="submission" date="2020-10" db="EMBL/GenBank/DDBJ databases">
        <title>The Coptis chinensis genome and diversification of protoberbering-type alkaloids.</title>
        <authorList>
            <person name="Wang B."/>
            <person name="Shu S."/>
            <person name="Song C."/>
            <person name="Liu Y."/>
        </authorList>
    </citation>
    <scope>NUCLEOTIDE SEQUENCE [LARGE SCALE GENOMIC DNA]</scope>
    <source>
        <strain evidence="1">HL-2020</strain>
        <tissue evidence="1">Leaf</tissue>
    </source>
</reference>
<evidence type="ECO:0000313" key="1">
    <source>
        <dbReference type="EMBL" id="KAF9600514.1"/>
    </source>
</evidence>
<protein>
    <submittedName>
        <fullName evidence="1">Uncharacterized protein</fullName>
    </submittedName>
</protein>
<dbReference type="InterPro" id="IPR011992">
    <property type="entry name" value="EF-hand-dom_pair"/>
</dbReference>
<proteinExistence type="predicted"/>
<evidence type="ECO:0000313" key="2">
    <source>
        <dbReference type="Proteomes" id="UP000631114"/>
    </source>
</evidence>
<comment type="caution">
    <text evidence="1">The sequence shown here is derived from an EMBL/GenBank/DDBJ whole genome shotgun (WGS) entry which is preliminary data.</text>
</comment>